<sequence>MMRIFLALLFVLSFSYVEAQERKMISGKVVSRSKRLEGIYVSNINTGESLTTEKGGYFNMMVREADTIMFSGAFFIGYRHAIDDVDLKRDIVLFPLEANELYTELDEIVITKITSESLGIVPKGIKKYTPAERRLYTATSGSGLIPIDAVVNWISGRTKMLKKALVYEKQEMRKEKFLMMIPEEKLNEDYSIPKDYLVGFAYYVATDELMSSVLNASVPNKNAVETRTGELALEFLELIREKLEEDKKSNFIQ</sequence>
<reference evidence="2" key="1">
    <citation type="submission" date="2016-10" db="EMBL/GenBank/DDBJ databases">
        <authorList>
            <person name="Varghese N."/>
            <person name="Submissions S."/>
        </authorList>
    </citation>
    <scope>NUCLEOTIDE SEQUENCE [LARGE SCALE GENOMIC DNA]</scope>
    <source>
        <strain evidence="2">DSM 23313</strain>
    </source>
</reference>
<keyword evidence="2" id="KW-1185">Reference proteome</keyword>
<evidence type="ECO:0000313" key="2">
    <source>
        <dbReference type="Proteomes" id="UP000243588"/>
    </source>
</evidence>
<protein>
    <recommendedName>
        <fullName evidence="3">CarboxypepD_reg-like domain-containing protein</fullName>
    </recommendedName>
</protein>
<evidence type="ECO:0008006" key="3">
    <source>
        <dbReference type="Google" id="ProtNLM"/>
    </source>
</evidence>
<dbReference type="AlphaFoldDB" id="A0A1G8C879"/>
<name>A0A1G8C879_9FLAO</name>
<dbReference type="Proteomes" id="UP000243588">
    <property type="component" value="Unassembled WGS sequence"/>
</dbReference>
<evidence type="ECO:0000313" key="1">
    <source>
        <dbReference type="EMBL" id="SDH41513.1"/>
    </source>
</evidence>
<proteinExistence type="predicted"/>
<dbReference type="EMBL" id="FNDQ01000003">
    <property type="protein sequence ID" value="SDH41513.1"/>
    <property type="molecule type" value="Genomic_DNA"/>
</dbReference>
<gene>
    <name evidence="1" type="ORF">SAMN05421818_103170</name>
</gene>
<dbReference type="RefSeq" id="WP_245722927.1">
    <property type="nucleotide sequence ID" value="NZ_FNDQ01000003.1"/>
</dbReference>
<dbReference type="STRING" id="702745.SAMN05421818_103170"/>
<organism evidence="1 2">
    <name type="scientific">Myroides phaeus</name>
    <dbReference type="NCBI Taxonomy" id="702745"/>
    <lineage>
        <taxon>Bacteria</taxon>
        <taxon>Pseudomonadati</taxon>
        <taxon>Bacteroidota</taxon>
        <taxon>Flavobacteriia</taxon>
        <taxon>Flavobacteriales</taxon>
        <taxon>Flavobacteriaceae</taxon>
        <taxon>Myroides</taxon>
    </lineage>
</organism>
<accession>A0A1G8C879</accession>